<dbReference type="SUPFAM" id="SSF57802">
    <property type="entry name" value="Rubredoxin-like"/>
    <property type="match status" value="1"/>
</dbReference>
<dbReference type="GO" id="GO:0045277">
    <property type="term" value="C:respiratory chain complex IV"/>
    <property type="evidence" value="ECO:0007669"/>
    <property type="project" value="InterPro"/>
</dbReference>
<accession>A0A835W451</accession>
<name>A0A835W451_9CHLO</name>
<dbReference type="OrthoDB" id="10249250at2759"/>
<dbReference type="InterPro" id="IPR036972">
    <property type="entry name" value="Cyt_c_oxidase_su5b_sf"/>
</dbReference>
<keyword evidence="2" id="KW-1185">Reference proteome</keyword>
<dbReference type="EMBL" id="JAEHOD010000039">
    <property type="protein sequence ID" value="KAG2439902.1"/>
    <property type="molecule type" value="Genomic_DNA"/>
</dbReference>
<dbReference type="Gene3D" id="2.60.11.10">
    <property type="entry name" value="Cytochrome c oxidase, subunit Vb"/>
    <property type="match status" value="1"/>
</dbReference>
<dbReference type="GO" id="GO:0005740">
    <property type="term" value="C:mitochondrial envelope"/>
    <property type="evidence" value="ECO:0007669"/>
    <property type="project" value="InterPro"/>
</dbReference>
<protein>
    <submittedName>
        <fullName evidence="1">Uncharacterized protein</fullName>
    </submittedName>
</protein>
<organism evidence="1 2">
    <name type="scientific">Chlamydomonas schloesseri</name>
    <dbReference type="NCBI Taxonomy" id="2026947"/>
    <lineage>
        <taxon>Eukaryota</taxon>
        <taxon>Viridiplantae</taxon>
        <taxon>Chlorophyta</taxon>
        <taxon>core chlorophytes</taxon>
        <taxon>Chlorophyceae</taxon>
        <taxon>CS clade</taxon>
        <taxon>Chlamydomonadales</taxon>
        <taxon>Chlamydomonadaceae</taxon>
        <taxon>Chlamydomonas</taxon>
    </lineage>
</organism>
<comment type="caution">
    <text evidence="1">The sequence shown here is derived from an EMBL/GenBank/DDBJ whole genome shotgun (WGS) entry which is preliminary data.</text>
</comment>
<gene>
    <name evidence="1" type="ORF">HYH02_010532</name>
</gene>
<reference evidence="1" key="1">
    <citation type="journal article" date="2020" name="bioRxiv">
        <title>Comparative genomics of Chlamydomonas.</title>
        <authorList>
            <person name="Craig R.J."/>
            <person name="Hasan A.R."/>
            <person name="Ness R.W."/>
            <person name="Keightley P.D."/>
        </authorList>
    </citation>
    <scope>NUCLEOTIDE SEQUENCE</scope>
    <source>
        <strain evidence="1">CCAP 11/173</strain>
    </source>
</reference>
<evidence type="ECO:0000313" key="1">
    <source>
        <dbReference type="EMBL" id="KAG2439902.1"/>
    </source>
</evidence>
<sequence>MNRLGALSGLLARAARTCSRRWATAAAGVPAELSAVGIVGQDFAAQARSLHTSLTTCQGAPAEAKSSALSAEPPRKYRPLGDKELWHEAWMYEDKFGTEEDPIIVPSLEAERIIGVTDPEDETLVVWGILKEGEPPRQFVENGEFYVLKPVEYIKKVGDVLEAIEGGADKAKIAK</sequence>
<proteinExistence type="predicted"/>
<dbReference type="GO" id="GO:0006123">
    <property type="term" value="P:mitochondrial electron transport, cytochrome c to oxygen"/>
    <property type="evidence" value="ECO:0007669"/>
    <property type="project" value="InterPro"/>
</dbReference>
<dbReference type="AlphaFoldDB" id="A0A835W451"/>
<dbReference type="Proteomes" id="UP000613740">
    <property type="component" value="Unassembled WGS sequence"/>
</dbReference>
<evidence type="ECO:0000313" key="2">
    <source>
        <dbReference type="Proteomes" id="UP000613740"/>
    </source>
</evidence>